<dbReference type="SUPFAM" id="SSF111369">
    <property type="entry name" value="HlyD-like secretion proteins"/>
    <property type="match status" value="1"/>
</dbReference>
<dbReference type="PANTHER" id="PTHR30097">
    <property type="entry name" value="CATION EFFLUX SYSTEM PROTEIN CUSB"/>
    <property type="match status" value="1"/>
</dbReference>
<evidence type="ECO:0000313" key="8">
    <source>
        <dbReference type="Proteomes" id="UP000593580"/>
    </source>
</evidence>
<evidence type="ECO:0000259" key="5">
    <source>
        <dbReference type="Pfam" id="PF25954"/>
    </source>
</evidence>
<name>A0A7M1BA14_9BACT</name>
<dbReference type="Pfam" id="PF25919">
    <property type="entry name" value="BSH_CusB"/>
    <property type="match status" value="1"/>
</dbReference>
<dbReference type="InterPro" id="IPR058792">
    <property type="entry name" value="Beta-barrel_RND_2"/>
</dbReference>
<dbReference type="Proteomes" id="UP000593580">
    <property type="component" value="Chromosome"/>
</dbReference>
<dbReference type="Pfam" id="PF25954">
    <property type="entry name" value="Beta-barrel_RND_2"/>
    <property type="match status" value="1"/>
</dbReference>
<dbReference type="InterPro" id="IPR006143">
    <property type="entry name" value="RND_pump_MFP"/>
</dbReference>
<dbReference type="PANTHER" id="PTHR30097:SF15">
    <property type="entry name" value="CATION EFFLUX SYSTEM PROTEIN CUSB"/>
    <property type="match status" value="1"/>
</dbReference>
<keyword evidence="8" id="KW-1185">Reference proteome</keyword>
<reference evidence="7 8" key="1">
    <citation type="submission" date="2019-07" db="EMBL/GenBank/DDBJ databases">
        <title>Sulfurimonas paralvinellae sp. nov., a novel mesophilic, hydrogen- and sulfur-oxidizing chemolithoautotroph within the Epsilonproteo- bacteria isolated from a deep-sea hydrothermal vent polychaete nest, reclassification of Thiomicrospira denitrificans as Sulfurimonas denitrificans comb. nov. and emended description of the genus Sulfurimonas.</title>
        <authorList>
            <person name="Wang S."/>
            <person name="Jiang L."/>
            <person name="Shao Z."/>
        </authorList>
    </citation>
    <scope>NUCLEOTIDE SEQUENCE [LARGE SCALE GENOMIC DNA]</scope>
    <source>
        <strain evidence="7 8">GO25</strain>
    </source>
</reference>
<evidence type="ECO:0000256" key="3">
    <source>
        <dbReference type="SAM" id="SignalP"/>
    </source>
</evidence>
<comment type="similarity">
    <text evidence="1">Belongs to the membrane fusion protein (MFP) (TC 8.A.1) family.</text>
</comment>
<feature type="signal peptide" evidence="3">
    <location>
        <begin position="1"/>
        <end position="17"/>
    </location>
</feature>
<sequence length="334" mass="38101">MNKLTLLALLAPLALFAQPKEKPTVEQLFSVQTVKVQKVRTAHSKENYGFIKADEARIYDISPRFGGFVEKLYADKIYKYVKKGEPLVTLYSPEVYKAKEDYLNSYRYTKVRDNKAMLRSAKLKLELLGVDEKEITAVLKNKKVSQNITIYAPVSGYIFTKNIVDGAAFSAKNKLFEIVNLDEVWVETKIFEDDVNWIKKANDFRVSFKTTNKVYTTHNKLLYPNLNPKEATLTMRLRLDNADNTLFPGMYATVVSKGTPHEYLTLPQSAVIRKDGKYYVFVVGEFEGEYEPKEVNAQPLNNDTYIIKGLNAGDEVVNNAMFMMDSDAQINGLF</sequence>
<dbReference type="GO" id="GO:0060003">
    <property type="term" value="P:copper ion export"/>
    <property type="evidence" value="ECO:0007669"/>
    <property type="project" value="TreeGrafter"/>
</dbReference>
<dbReference type="RefSeq" id="WP_193110826.1">
    <property type="nucleotide sequence ID" value="NZ_CP041406.1"/>
</dbReference>
<dbReference type="InterPro" id="IPR058627">
    <property type="entry name" value="MdtA-like_C"/>
</dbReference>
<dbReference type="GO" id="GO:0022857">
    <property type="term" value="F:transmembrane transporter activity"/>
    <property type="evidence" value="ECO:0007669"/>
    <property type="project" value="InterPro"/>
</dbReference>
<dbReference type="InterPro" id="IPR058790">
    <property type="entry name" value="BSH_CusB"/>
</dbReference>
<dbReference type="NCBIfam" id="TIGR01730">
    <property type="entry name" value="RND_mfp"/>
    <property type="match status" value="1"/>
</dbReference>
<protein>
    <submittedName>
        <fullName evidence="7">Efflux RND transporter periplasmic adaptor subunit</fullName>
    </submittedName>
</protein>
<evidence type="ECO:0000256" key="2">
    <source>
        <dbReference type="ARBA" id="ARBA00022448"/>
    </source>
</evidence>
<dbReference type="GO" id="GO:0016020">
    <property type="term" value="C:membrane"/>
    <property type="evidence" value="ECO:0007669"/>
    <property type="project" value="InterPro"/>
</dbReference>
<feature type="domain" description="CusB-like barrel-sandwich hybrid" evidence="4">
    <location>
        <begin position="61"/>
        <end position="178"/>
    </location>
</feature>
<dbReference type="EMBL" id="CP041406">
    <property type="protein sequence ID" value="QOP46567.1"/>
    <property type="molecule type" value="Genomic_DNA"/>
</dbReference>
<dbReference type="GO" id="GO:0046914">
    <property type="term" value="F:transition metal ion binding"/>
    <property type="evidence" value="ECO:0007669"/>
    <property type="project" value="TreeGrafter"/>
</dbReference>
<proteinExistence type="inferred from homology"/>
<feature type="chain" id="PRO_5032388831" evidence="3">
    <location>
        <begin position="18"/>
        <end position="334"/>
    </location>
</feature>
<gene>
    <name evidence="7" type="ORF">FM071_09800</name>
</gene>
<evidence type="ECO:0000256" key="1">
    <source>
        <dbReference type="ARBA" id="ARBA00009477"/>
    </source>
</evidence>
<dbReference type="GO" id="GO:0030288">
    <property type="term" value="C:outer membrane-bounded periplasmic space"/>
    <property type="evidence" value="ECO:0007669"/>
    <property type="project" value="TreeGrafter"/>
</dbReference>
<dbReference type="AlphaFoldDB" id="A0A7M1BA14"/>
<dbReference type="Pfam" id="PF25967">
    <property type="entry name" value="RND-MFP_C"/>
    <property type="match status" value="1"/>
</dbReference>
<keyword evidence="3" id="KW-0732">Signal</keyword>
<dbReference type="InterPro" id="IPR051909">
    <property type="entry name" value="MFP_Cation_Efflux"/>
</dbReference>
<evidence type="ECO:0000259" key="4">
    <source>
        <dbReference type="Pfam" id="PF25919"/>
    </source>
</evidence>
<organism evidence="7 8">
    <name type="scientific">Sulfurimonas paralvinellae</name>
    <dbReference type="NCBI Taxonomy" id="317658"/>
    <lineage>
        <taxon>Bacteria</taxon>
        <taxon>Pseudomonadati</taxon>
        <taxon>Campylobacterota</taxon>
        <taxon>Epsilonproteobacteria</taxon>
        <taxon>Campylobacterales</taxon>
        <taxon>Sulfurimonadaceae</taxon>
        <taxon>Sulfurimonas</taxon>
    </lineage>
</organism>
<dbReference type="KEGG" id="spal:FM071_09800"/>
<keyword evidence="2" id="KW-0813">Transport</keyword>
<accession>A0A7M1BA14</accession>
<feature type="domain" description="CusB-like beta-barrel" evidence="5">
    <location>
        <begin position="183"/>
        <end position="256"/>
    </location>
</feature>
<dbReference type="Gene3D" id="2.40.30.170">
    <property type="match status" value="1"/>
</dbReference>
<evidence type="ECO:0000313" key="7">
    <source>
        <dbReference type="EMBL" id="QOP46567.1"/>
    </source>
</evidence>
<dbReference type="GO" id="GO:0015679">
    <property type="term" value="P:plasma membrane copper ion transport"/>
    <property type="evidence" value="ECO:0007669"/>
    <property type="project" value="TreeGrafter"/>
</dbReference>
<dbReference type="Gene3D" id="2.40.420.20">
    <property type="match status" value="1"/>
</dbReference>
<feature type="domain" description="Multidrug resistance protein MdtA-like C-terminal permuted SH3" evidence="6">
    <location>
        <begin position="264"/>
        <end position="317"/>
    </location>
</feature>
<evidence type="ECO:0000259" key="6">
    <source>
        <dbReference type="Pfam" id="PF25967"/>
    </source>
</evidence>